<protein>
    <submittedName>
        <fullName evidence="2">Uncharacterized protein</fullName>
    </submittedName>
</protein>
<evidence type="ECO:0000313" key="3">
    <source>
        <dbReference type="Proteomes" id="UP001221898"/>
    </source>
</evidence>
<dbReference type="AlphaFoldDB" id="A0AAD7T5A5"/>
<comment type="caution">
    <text evidence="2">The sequence shown here is derived from an EMBL/GenBank/DDBJ whole genome shotgun (WGS) entry which is preliminary data.</text>
</comment>
<feature type="region of interest" description="Disordered" evidence="1">
    <location>
        <begin position="1"/>
        <end position="20"/>
    </location>
</feature>
<dbReference type="EMBL" id="JAINUG010000015">
    <property type="protein sequence ID" value="KAJ8413721.1"/>
    <property type="molecule type" value="Genomic_DNA"/>
</dbReference>
<keyword evidence="3" id="KW-1185">Reference proteome</keyword>
<reference evidence="2" key="1">
    <citation type="journal article" date="2023" name="Science">
        <title>Genome structures resolve the early diversification of teleost fishes.</title>
        <authorList>
            <person name="Parey E."/>
            <person name="Louis A."/>
            <person name="Montfort J."/>
            <person name="Bouchez O."/>
            <person name="Roques C."/>
            <person name="Iampietro C."/>
            <person name="Lluch J."/>
            <person name="Castinel A."/>
            <person name="Donnadieu C."/>
            <person name="Desvignes T."/>
            <person name="Floi Bucao C."/>
            <person name="Jouanno E."/>
            <person name="Wen M."/>
            <person name="Mejri S."/>
            <person name="Dirks R."/>
            <person name="Jansen H."/>
            <person name="Henkel C."/>
            <person name="Chen W.J."/>
            <person name="Zahm M."/>
            <person name="Cabau C."/>
            <person name="Klopp C."/>
            <person name="Thompson A.W."/>
            <person name="Robinson-Rechavi M."/>
            <person name="Braasch I."/>
            <person name="Lecointre G."/>
            <person name="Bobe J."/>
            <person name="Postlethwait J.H."/>
            <person name="Berthelot C."/>
            <person name="Roest Crollius H."/>
            <person name="Guiguen Y."/>
        </authorList>
    </citation>
    <scope>NUCLEOTIDE SEQUENCE</scope>
    <source>
        <strain evidence="2">NC1722</strain>
    </source>
</reference>
<dbReference type="Proteomes" id="UP001221898">
    <property type="component" value="Unassembled WGS sequence"/>
</dbReference>
<evidence type="ECO:0000256" key="1">
    <source>
        <dbReference type="SAM" id="MobiDB-lite"/>
    </source>
</evidence>
<evidence type="ECO:0000313" key="2">
    <source>
        <dbReference type="EMBL" id="KAJ8413721.1"/>
    </source>
</evidence>
<feature type="compositionally biased region" description="Basic residues" evidence="1">
    <location>
        <begin position="1"/>
        <end position="17"/>
    </location>
</feature>
<proteinExistence type="predicted"/>
<sequence length="104" mass="11402">MSSRRLSRRRARARRAPATRGPLRGGWDGCVCFLLILPLPPVNLAAVLERGAAAPARRAGLELISPPEIIHLTCSRSLTGPYLRSPIGVRQRYAWLPRAPAINT</sequence>
<gene>
    <name evidence="2" type="ORF">AAFF_G00082280</name>
</gene>
<accession>A0AAD7T5A5</accession>
<organism evidence="2 3">
    <name type="scientific">Aldrovandia affinis</name>
    <dbReference type="NCBI Taxonomy" id="143900"/>
    <lineage>
        <taxon>Eukaryota</taxon>
        <taxon>Metazoa</taxon>
        <taxon>Chordata</taxon>
        <taxon>Craniata</taxon>
        <taxon>Vertebrata</taxon>
        <taxon>Euteleostomi</taxon>
        <taxon>Actinopterygii</taxon>
        <taxon>Neopterygii</taxon>
        <taxon>Teleostei</taxon>
        <taxon>Notacanthiformes</taxon>
        <taxon>Halosauridae</taxon>
        <taxon>Aldrovandia</taxon>
    </lineage>
</organism>
<name>A0AAD7T5A5_9TELE</name>